<dbReference type="PANTHER" id="PTHR22930:SF293">
    <property type="entry name" value="PROTEIN ALP1-LIKE"/>
    <property type="match status" value="1"/>
</dbReference>
<keyword evidence="4" id="KW-0540">Nuclease</keyword>
<evidence type="ECO:0000313" key="11">
    <source>
        <dbReference type="Proteomes" id="UP001168877"/>
    </source>
</evidence>
<evidence type="ECO:0008006" key="12">
    <source>
        <dbReference type="Google" id="ProtNLM"/>
    </source>
</evidence>
<organism evidence="10 11">
    <name type="scientific">Acer saccharum</name>
    <name type="common">Sugar maple</name>
    <dbReference type="NCBI Taxonomy" id="4024"/>
    <lineage>
        <taxon>Eukaryota</taxon>
        <taxon>Viridiplantae</taxon>
        <taxon>Streptophyta</taxon>
        <taxon>Embryophyta</taxon>
        <taxon>Tracheophyta</taxon>
        <taxon>Spermatophyta</taxon>
        <taxon>Magnoliopsida</taxon>
        <taxon>eudicotyledons</taxon>
        <taxon>Gunneridae</taxon>
        <taxon>Pentapetalae</taxon>
        <taxon>rosids</taxon>
        <taxon>malvids</taxon>
        <taxon>Sapindales</taxon>
        <taxon>Sapindaceae</taxon>
        <taxon>Hippocastanoideae</taxon>
        <taxon>Acereae</taxon>
        <taxon>Acer</taxon>
    </lineage>
</organism>
<proteinExistence type="inferred from homology"/>
<evidence type="ECO:0000313" key="10">
    <source>
        <dbReference type="EMBL" id="KAK0591693.1"/>
    </source>
</evidence>
<dbReference type="Pfam" id="PF13359">
    <property type="entry name" value="DDE_Tnp_4"/>
    <property type="match status" value="1"/>
</dbReference>
<comment type="caution">
    <text evidence="10">The sequence shown here is derived from an EMBL/GenBank/DDBJ whole genome shotgun (WGS) entry which is preliminary data.</text>
</comment>
<keyword evidence="7" id="KW-0539">Nucleus</keyword>
<feature type="domain" description="DUF8040" evidence="9">
    <location>
        <begin position="1"/>
        <end position="70"/>
    </location>
</feature>
<evidence type="ECO:0000256" key="2">
    <source>
        <dbReference type="ARBA" id="ARBA00004123"/>
    </source>
</evidence>
<evidence type="ECO:0000259" key="8">
    <source>
        <dbReference type="Pfam" id="PF13359"/>
    </source>
</evidence>
<dbReference type="PANTHER" id="PTHR22930">
    <property type="match status" value="1"/>
</dbReference>
<evidence type="ECO:0000259" key="9">
    <source>
        <dbReference type="Pfam" id="PF26138"/>
    </source>
</evidence>
<dbReference type="InterPro" id="IPR058353">
    <property type="entry name" value="DUF8040"/>
</dbReference>
<feature type="domain" description="DDE Tnp4" evidence="8">
    <location>
        <begin position="102"/>
        <end position="262"/>
    </location>
</feature>
<evidence type="ECO:0000256" key="5">
    <source>
        <dbReference type="ARBA" id="ARBA00022723"/>
    </source>
</evidence>
<dbReference type="EMBL" id="JAUESC010000380">
    <property type="protein sequence ID" value="KAK0591693.1"/>
    <property type="molecule type" value="Genomic_DNA"/>
</dbReference>
<dbReference type="GO" id="GO:0046872">
    <property type="term" value="F:metal ion binding"/>
    <property type="evidence" value="ECO:0007669"/>
    <property type="project" value="UniProtKB-KW"/>
</dbReference>
<dbReference type="GO" id="GO:0005634">
    <property type="term" value="C:nucleus"/>
    <property type="evidence" value="ECO:0007669"/>
    <property type="project" value="UniProtKB-SubCell"/>
</dbReference>
<protein>
    <recommendedName>
        <fullName evidence="12">DDE Tnp4 domain-containing protein</fullName>
    </recommendedName>
</protein>
<dbReference type="GO" id="GO:0004518">
    <property type="term" value="F:nuclease activity"/>
    <property type="evidence" value="ECO:0007669"/>
    <property type="project" value="UniProtKB-KW"/>
</dbReference>
<comment type="cofactor">
    <cofactor evidence="1">
        <name>a divalent metal cation</name>
        <dbReference type="ChEBI" id="CHEBI:60240"/>
    </cofactor>
</comment>
<dbReference type="AlphaFoldDB" id="A0AA39SHN9"/>
<name>A0AA39SHN9_ACESA</name>
<dbReference type="GO" id="GO:0016787">
    <property type="term" value="F:hydrolase activity"/>
    <property type="evidence" value="ECO:0007669"/>
    <property type="project" value="UniProtKB-KW"/>
</dbReference>
<keyword evidence="5" id="KW-0479">Metal-binding</keyword>
<sequence>MDRRTFAVLCELLRNTGRLKTNGLVSVEEQVCMFLHILAHHVKNRTIRSRFYRSGETISRYFNSVLCAVLQLHNHLLVSPDPVAKNCSDERWKWFKNCLGALDGTYIKVHVPEVDKPRFRSRKGEIATNVLGACSRDMMFTFVFPGWEGSASDSRVLYDALSRPTGMKIPNGCYYLVDDGYTNGEGFLAPYRGTRYHLSEWRDGYTPVNHEEYFNMKHSSARNIIERCFGLLKLRWAILRSPSFYPLKTHCKIIVACCLLHNFIRREMSVDPMEHELSDIIEDEVDHDVIGQVSSSPEWTIWRDNLASQMFNEWKGNQST</sequence>
<dbReference type="InterPro" id="IPR027806">
    <property type="entry name" value="HARBI1_dom"/>
</dbReference>
<comment type="similarity">
    <text evidence="3">Belongs to the HARBI1 family.</text>
</comment>
<evidence type="ECO:0000256" key="6">
    <source>
        <dbReference type="ARBA" id="ARBA00022801"/>
    </source>
</evidence>
<dbReference type="Proteomes" id="UP001168877">
    <property type="component" value="Unassembled WGS sequence"/>
</dbReference>
<evidence type="ECO:0000256" key="1">
    <source>
        <dbReference type="ARBA" id="ARBA00001968"/>
    </source>
</evidence>
<evidence type="ECO:0000256" key="7">
    <source>
        <dbReference type="ARBA" id="ARBA00023242"/>
    </source>
</evidence>
<comment type="subcellular location">
    <subcellularLocation>
        <location evidence="2">Nucleus</location>
    </subcellularLocation>
</comment>
<reference evidence="10" key="1">
    <citation type="journal article" date="2022" name="Plant J.">
        <title>Strategies of tolerance reflected in two North American maple genomes.</title>
        <authorList>
            <person name="McEvoy S.L."/>
            <person name="Sezen U.U."/>
            <person name="Trouern-Trend A."/>
            <person name="McMahon S.M."/>
            <person name="Schaberg P.G."/>
            <person name="Yang J."/>
            <person name="Wegrzyn J.L."/>
            <person name="Swenson N.G."/>
        </authorList>
    </citation>
    <scope>NUCLEOTIDE SEQUENCE</scope>
    <source>
        <strain evidence="10">NS2018</strain>
    </source>
</reference>
<evidence type="ECO:0000256" key="4">
    <source>
        <dbReference type="ARBA" id="ARBA00022722"/>
    </source>
</evidence>
<keyword evidence="11" id="KW-1185">Reference proteome</keyword>
<keyword evidence="6" id="KW-0378">Hydrolase</keyword>
<evidence type="ECO:0000256" key="3">
    <source>
        <dbReference type="ARBA" id="ARBA00006958"/>
    </source>
</evidence>
<dbReference type="InterPro" id="IPR045249">
    <property type="entry name" value="HARBI1-like"/>
</dbReference>
<gene>
    <name evidence="10" type="ORF">LWI29_006461</name>
</gene>
<accession>A0AA39SHN9</accession>
<dbReference type="Pfam" id="PF26138">
    <property type="entry name" value="DUF8040"/>
    <property type="match status" value="1"/>
</dbReference>
<reference evidence="10" key="2">
    <citation type="submission" date="2023-06" db="EMBL/GenBank/DDBJ databases">
        <authorList>
            <person name="Swenson N.G."/>
            <person name="Wegrzyn J.L."/>
            <person name="Mcevoy S.L."/>
        </authorList>
    </citation>
    <scope>NUCLEOTIDE SEQUENCE</scope>
    <source>
        <strain evidence="10">NS2018</strain>
        <tissue evidence="10">Leaf</tissue>
    </source>
</reference>